<comment type="caution">
    <text evidence="1">The sequence shown here is derived from an EMBL/GenBank/DDBJ whole genome shotgun (WGS) entry which is preliminary data.</text>
</comment>
<organism evidence="1 2">
    <name type="scientific">Prosthecobacter fluviatilis</name>
    <dbReference type="NCBI Taxonomy" id="445931"/>
    <lineage>
        <taxon>Bacteria</taxon>
        <taxon>Pseudomonadati</taxon>
        <taxon>Verrucomicrobiota</taxon>
        <taxon>Verrucomicrobiia</taxon>
        <taxon>Verrucomicrobiales</taxon>
        <taxon>Verrucomicrobiaceae</taxon>
        <taxon>Prosthecobacter</taxon>
    </lineage>
</organism>
<name>A0ABW0KUI0_9BACT</name>
<reference evidence="2" key="1">
    <citation type="journal article" date="2019" name="Int. J. Syst. Evol. Microbiol.">
        <title>The Global Catalogue of Microorganisms (GCM) 10K type strain sequencing project: providing services to taxonomists for standard genome sequencing and annotation.</title>
        <authorList>
            <consortium name="The Broad Institute Genomics Platform"/>
            <consortium name="The Broad Institute Genome Sequencing Center for Infectious Disease"/>
            <person name="Wu L."/>
            <person name="Ma J."/>
        </authorList>
    </citation>
    <scope>NUCLEOTIDE SEQUENCE [LARGE SCALE GENOMIC DNA]</scope>
    <source>
        <strain evidence="2">CGMCC 4.1469</strain>
    </source>
</reference>
<dbReference type="GO" id="GO:0016787">
    <property type="term" value="F:hydrolase activity"/>
    <property type="evidence" value="ECO:0007669"/>
    <property type="project" value="UniProtKB-KW"/>
</dbReference>
<dbReference type="EC" id="3.5.-.-" evidence="1"/>
<evidence type="ECO:0000313" key="1">
    <source>
        <dbReference type="EMBL" id="MFC5456989.1"/>
    </source>
</evidence>
<gene>
    <name evidence="1" type="ORF">ACFQDI_19135</name>
</gene>
<keyword evidence="2" id="KW-1185">Reference proteome</keyword>
<dbReference type="EMBL" id="JBHSMQ010000008">
    <property type="protein sequence ID" value="MFC5456989.1"/>
    <property type="molecule type" value="Genomic_DNA"/>
</dbReference>
<proteinExistence type="predicted"/>
<evidence type="ECO:0000313" key="2">
    <source>
        <dbReference type="Proteomes" id="UP001596052"/>
    </source>
</evidence>
<dbReference type="RefSeq" id="WP_377169809.1">
    <property type="nucleotide sequence ID" value="NZ_JBHSMQ010000008.1"/>
</dbReference>
<accession>A0ABW0KUI0</accession>
<dbReference type="Gene3D" id="3.50.30.50">
    <property type="entry name" value="Putative cyclase"/>
    <property type="match status" value="1"/>
</dbReference>
<dbReference type="PANTHER" id="PTHR31118:SF12">
    <property type="entry name" value="CYCLASE-LIKE PROTEIN 2"/>
    <property type="match status" value="1"/>
</dbReference>
<dbReference type="PANTHER" id="PTHR31118">
    <property type="entry name" value="CYCLASE-LIKE PROTEIN 2"/>
    <property type="match status" value="1"/>
</dbReference>
<dbReference type="InterPro" id="IPR037175">
    <property type="entry name" value="KFase_sf"/>
</dbReference>
<dbReference type="InterPro" id="IPR007325">
    <property type="entry name" value="KFase/CYL"/>
</dbReference>
<dbReference type="SUPFAM" id="SSF102198">
    <property type="entry name" value="Putative cyclase"/>
    <property type="match status" value="1"/>
</dbReference>
<protein>
    <submittedName>
        <fullName evidence="1">Cyclase family protein</fullName>
        <ecNumber evidence="1">3.5.-.-</ecNumber>
    </submittedName>
</protein>
<keyword evidence="1" id="KW-0378">Hydrolase</keyword>
<dbReference type="Proteomes" id="UP001596052">
    <property type="component" value="Unassembled WGS sequence"/>
</dbReference>
<sequence>MKALLFPLGLLGLIALGRLLSLAEAEPPAASTSPFAGGRWIDLTHEFAADTLYWPTAQRFQLEVESRAMTPKGYFYAANRYRASEHGGTHIDAPIHFAEKGKTVDQLPVDQLMGPAVVVDVSAQAAADADYQVNVADFEAWEKAHGLLPQGIIVLLRTGYAKRWPDPKTYLGTEQRGAEAVPQLHFPGLHPDAARWLVAQRSIKAIGLDTASIDRGQSSLFESHRILLEQNIPAFENVGDMSLLPATGAHIIALPMKIKEGSGGPLRIVAWVPGAL</sequence>
<dbReference type="Pfam" id="PF04199">
    <property type="entry name" value="Cyclase"/>
    <property type="match status" value="1"/>
</dbReference>